<proteinExistence type="inferred from homology"/>
<dbReference type="InterPro" id="IPR001461">
    <property type="entry name" value="Aspartic_peptidase_A1"/>
</dbReference>
<dbReference type="GO" id="GO:0004190">
    <property type="term" value="F:aspartic-type endopeptidase activity"/>
    <property type="evidence" value="ECO:0007669"/>
    <property type="project" value="UniProtKB-KW"/>
</dbReference>
<comment type="caution">
    <text evidence="8">The sequence shown here is derived from an EMBL/GenBank/DDBJ whole genome shotgun (WGS) entry which is preliminary data.</text>
</comment>
<dbReference type="Proteomes" id="UP001365542">
    <property type="component" value="Unassembled WGS sequence"/>
</dbReference>
<feature type="chain" id="PRO_5043328805" evidence="6">
    <location>
        <begin position="18"/>
        <end position="419"/>
    </location>
</feature>
<keyword evidence="6" id="KW-0732">Signal</keyword>
<reference evidence="8 9" key="1">
    <citation type="submission" date="2019-10" db="EMBL/GenBank/DDBJ databases">
        <authorList>
            <person name="Palmer J.M."/>
        </authorList>
    </citation>
    <scope>NUCLEOTIDE SEQUENCE [LARGE SCALE GENOMIC DNA]</scope>
    <source>
        <strain evidence="8 9">TWF694</strain>
    </source>
</reference>
<dbReference type="AlphaFoldDB" id="A0AAV9X0W7"/>
<keyword evidence="8" id="KW-0675">Receptor</keyword>
<dbReference type="Gene3D" id="2.40.70.10">
    <property type="entry name" value="Acid Proteases"/>
    <property type="match status" value="2"/>
</dbReference>
<feature type="signal peptide" evidence="6">
    <location>
        <begin position="1"/>
        <end position="17"/>
    </location>
</feature>
<dbReference type="CDD" id="cd06097">
    <property type="entry name" value="Aspergillopepsin_like"/>
    <property type="match status" value="1"/>
</dbReference>
<dbReference type="InterPro" id="IPR033121">
    <property type="entry name" value="PEPTIDASE_A1"/>
</dbReference>
<evidence type="ECO:0000313" key="8">
    <source>
        <dbReference type="EMBL" id="KAK6532057.1"/>
    </source>
</evidence>
<evidence type="ECO:0000259" key="7">
    <source>
        <dbReference type="PROSITE" id="PS51767"/>
    </source>
</evidence>
<dbReference type="Pfam" id="PF00026">
    <property type="entry name" value="Asp"/>
    <property type="match status" value="1"/>
</dbReference>
<accession>A0AAV9X0W7</accession>
<evidence type="ECO:0000256" key="2">
    <source>
        <dbReference type="ARBA" id="ARBA00022670"/>
    </source>
</evidence>
<dbReference type="FunFam" id="2.40.70.10:FF:000026">
    <property type="entry name" value="Endothiapepsin"/>
    <property type="match status" value="1"/>
</dbReference>
<dbReference type="PROSITE" id="PS51767">
    <property type="entry name" value="PEPTIDASE_A1"/>
    <property type="match status" value="1"/>
</dbReference>
<keyword evidence="8" id="KW-0472">Membrane</keyword>
<feature type="active site" evidence="5">
    <location>
        <position position="115"/>
    </location>
</feature>
<comment type="similarity">
    <text evidence="1">Belongs to the peptidase A1 family.</text>
</comment>
<evidence type="ECO:0000256" key="4">
    <source>
        <dbReference type="ARBA" id="ARBA00022801"/>
    </source>
</evidence>
<evidence type="ECO:0000256" key="3">
    <source>
        <dbReference type="ARBA" id="ARBA00022750"/>
    </source>
</evidence>
<dbReference type="EMBL" id="JAVHJO010000012">
    <property type="protein sequence ID" value="KAK6532057.1"/>
    <property type="molecule type" value="Genomic_DNA"/>
</dbReference>
<dbReference type="PANTHER" id="PTHR47966">
    <property type="entry name" value="BETA-SITE APP-CLEAVING ENZYME, ISOFORM A-RELATED"/>
    <property type="match status" value="1"/>
</dbReference>
<feature type="active site" evidence="5">
    <location>
        <position position="304"/>
    </location>
</feature>
<organism evidence="8 9">
    <name type="scientific">Orbilia ellipsospora</name>
    <dbReference type="NCBI Taxonomy" id="2528407"/>
    <lineage>
        <taxon>Eukaryota</taxon>
        <taxon>Fungi</taxon>
        <taxon>Dikarya</taxon>
        <taxon>Ascomycota</taxon>
        <taxon>Pezizomycotina</taxon>
        <taxon>Orbiliomycetes</taxon>
        <taxon>Orbiliales</taxon>
        <taxon>Orbiliaceae</taxon>
        <taxon>Orbilia</taxon>
    </lineage>
</organism>
<sequence length="419" mass="44748">MLNKLLLALVCTVDVLAAPAVAPESSQGFSIPVVYNDNAKRVPLNALYHAYLRYGRDVEIPEALQSYAKKLQIDSKNDNHKRQNSATVAATPASRDVEYWCPVQIGSNKLNLNFDTGSNALWVFSSVTPASERAGHNLYTPASSSLKKNGYTWSISYADGSTAAGVVYTDKVQIGSATVTNQAVQVATAVSGAFVTNTAIDGLLGLGYTRYNNISPIRSGTWFANAMSTLRSGVFTADLRPGAVGAYTFGFIDSSRYTGSITYQAVSSAAATKGWWLIDATKGYKIGTQQFTDPTGGSNGAVLDTGTTLLFMSDQVVKNYYSKVSNSQYVAAQGGWTYPCSVTLPDLYVPFGNSFAKIPGTYLKYATLDSAGTTCFGALQSLGTGNSGLPYIYGDIFFKANYAVFDMQNGRVGFATKSS</sequence>
<evidence type="ECO:0000256" key="6">
    <source>
        <dbReference type="SAM" id="SignalP"/>
    </source>
</evidence>
<keyword evidence="9" id="KW-1185">Reference proteome</keyword>
<evidence type="ECO:0000256" key="1">
    <source>
        <dbReference type="ARBA" id="ARBA00007447"/>
    </source>
</evidence>
<keyword evidence="8" id="KW-0812">Transmembrane</keyword>
<keyword evidence="4" id="KW-0378">Hydrolase</keyword>
<dbReference type="InterPro" id="IPR034163">
    <property type="entry name" value="Aspergillopepsin-like_cat_dom"/>
</dbReference>
<keyword evidence="3" id="KW-0064">Aspartyl protease</keyword>
<name>A0AAV9X0W7_9PEZI</name>
<dbReference type="SUPFAM" id="SSF50630">
    <property type="entry name" value="Acid proteases"/>
    <property type="match status" value="1"/>
</dbReference>
<gene>
    <name evidence="8" type="primary">PEP1_1</name>
    <name evidence="8" type="ORF">TWF694_003220</name>
</gene>
<dbReference type="PRINTS" id="PR00792">
    <property type="entry name" value="PEPSIN"/>
</dbReference>
<dbReference type="GO" id="GO:0006508">
    <property type="term" value="P:proteolysis"/>
    <property type="evidence" value="ECO:0007669"/>
    <property type="project" value="UniProtKB-KW"/>
</dbReference>
<keyword evidence="2" id="KW-0645">Protease</keyword>
<evidence type="ECO:0000313" key="9">
    <source>
        <dbReference type="Proteomes" id="UP001365542"/>
    </source>
</evidence>
<evidence type="ECO:0000256" key="5">
    <source>
        <dbReference type="PIRSR" id="PIRSR601461-1"/>
    </source>
</evidence>
<dbReference type="InterPro" id="IPR021109">
    <property type="entry name" value="Peptidase_aspartic_dom_sf"/>
</dbReference>
<dbReference type="PANTHER" id="PTHR47966:SF2">
    <property type="entry name" value="ASPERGILLOPEPSIN-1-RELATED"/>
    <property type="match status" value="1"/>
</dbReference>
<protein>
    <submittedName>
        <fullName evidence="8">Type I transmembrane sorting receptor</fullName>
    </submittedName>
</protein>
<feature type="domain" description="Peptidase A1" evidence="7">
    <location>
        <begin position="99"/>
        <end position="415"/>
    </location>
</feature>